<keyword evidence="2" id="KW-1185">Reference proteome</keyword>
<protein>
    <submittedName>
        <fullName evidence="1">Uncharacterized protein</fullName>
    </submittedName>
</protein>
<reference evidence="1" key="1">
    <citation type="journal article" date="2020" name="Microb. Genom.">
        <title>Genetic diversity of clinical and environmental Mucorales isolates obtained from an investigation of mucormycosis cases among solid organ transplant recipients.</title>
        <authorList>
            <person name="Nguyen M.H."/>
            <person name="Kaul D."/>
            <person name="Muto C."/>
            <person name="Cheng S.J."/>
            <person name="Richter R.A."/>
            <person name="Bruno V.M."/>
            <person name="Liu G."/>
            <person name="Beyhan S."/>
            <person name="Sundermann A.J."/>
            <person name="Mounaud S."/>
            <person name="Pasculle A.W."/>
            <person name="Nierman W.C."/>
            <person name="Driscoll E."/>
            <person name="Cumbie R."/>
            <person name="Clancy C.J."/>
            <person name="Dupont C.L."/>
        </authorList>
    </citation>
    <scope>NUCLEOTIDE SEQUENCE</scope>
    <source>
        <strain evidence="1">GL11</strain>
    </source>
</reference>
<dbReference type="OrthoDB" id="10269603at2759"/>
<name>A0A9P7BM75_RHIOR</name>
<comment type="caution">
    <text evidence="1">The sequence shown here is derived from an EMBL/GenBank/DDBJ whole genome shotgun (WGS) entry which is preliminary data.</text>
</comment>
<gene>
    <name evidence="1" type="ORF">G6F64_011421</name>
</gene>
<evidence type="ECO:0000313" key="2">
    <source>
        <dbReference type="Proteomes" id="UP000716291"/>
    </source>
</evidence>
<sequence>MSTQFNTMIPSALPLPALTGMDFVNIPNSLLPDGTLSAFLNTKWFRESQLPHSSTLSVWYFRTIPSVW</sequence>
<dbReference type="Proteomes" id="UP000716291">
    <property type="component" value="Unassembled WGS sequence"/>
</dbReference>
<proteinExistence type="predicted"/>
<accession>A0A9P7BM75</accession>
<dbReference type="EMBL" id="JAANQT010002770">
    <property type="protein sequence ID" value="KAG1301866.1"/>
    <property type="molecule type" value="Genomic_DNA"/>
</dbReference>
<dbReference type="AlphaFoldDB" id="A0A9P7BM75"/>
<organism evidence="1 2">
    <name type="scientific">Rhizopus oryzae</name>
    <name type="common">Mucormycosis agent</name>
    <name type="synonym">Rhizopus arrhizus var. delemar</name>
    <dbReference type="NCBI Taxonomy" id="64495"/>
    <lineage>
        <taxon>Eukaryota</taxon>
        <taxon>Fungi</taxon>
        <taxon>Fungi incertae sedis</taxon>
        <taxon>Mucoromycota</taxon>
        <taxon>Mucoromycotina</taxon>
        <taxon>Mucoromycetes</taxon>
        <taxon>Mucorales</taxon>
        <taxon>Mucorineae</taxon>
        <taxon>Rhizopodaceae</taxon>
        <taxon>Rhizopus</taxon>
    </lineage>
</organism>
<evidence type="ECO:0000313" key="1">
    <source>
        <dbReference type="EMBL" id="KAG1301866.1"/>
    </source>
</evidence>